<reference evidence="3 4" key="1">
    <citation type="submission" date="2020-04" db="EMBL/GenBank/DDBJ databases">
        <title>Chromosome-level genome assembly of a cyprinid fish Onychostoma macrolepis by integration of Nanopore Sequencing, Bionano and Hi-C technology.</title>
        <authorList>
            <person name="Wang D."/>
        </authorList>
    </citation>
    <scope>NUCLEOTIDE SEQUENCE [LARGE SCALE GENOMIC DNA]</scope>
    <source>
        <strain evidence="3">SWU-2019</strain>
        <tissue evidence="3">Muscle</tissue>
    </source>
</reference>
<organism evidence="3 4">
    <name type="scientific">Onychostoma macrolepis</name>
    <dbReference type="NCBI Taxonomy" id="369639"/>
    <lineage>
        <taxon>Eukaryota</taxon>
        <taxon>Metazoa</taxon>
        <taxon>Chordata</taxon>
        <taxon>Craniata</taxon>
        <taxon>Vertebrata</taxon>
        <taxon>Euteleostomi</taxon>
        <taxon>Actinopterygii</taxon>
        <taxon>Neopterygii</taxon>
        <taxon>Teleostei</taxon>
        <taxon>Ostariophysi</taxon>
        <taxon>Cypriniformes</taxon>
        <taxon>Cyprinidae</taxon>
        <taxon>Acrossocheilinae</taxon>
        <taxon>Onychostoma</taxon>
    </lineage>
</organism>
<feature type="domain" description="NuBaID C-terminal" evidence="2">
    <location>
        <begin position="72"/>
        <end position="100"/>
    </location>
</feature>
<dbReference type="EMBL" id="JAAMOB010000004">
    <property type="protein sequence ID" value="KAF4114685.1"/>
    <property type="molecule type" value="Genomic_DNA"/>
</dbReference>
<keyword evidence="4" id="KW-1185">Reference proteome</keyword>
<dbReference type="Proteomes" id="UP000579812">
    <property type="component" value="Unassembled WGS sequence"/>
</dbReference>
<gene>
    <name evidence="3" type="ORF">G5714_004908</name>
</gene>
<dbReference type="InterPro" id="IPR013909">
    <property type="entry name" value="NuBaID_C"/>
</dbReference>
<name>A0A7J6D6N6_9TELE</name>
<proteinExistence type="predicted"/>
<evidence type="ECO:0000259" key="2">
    <source>
        <dbReference type="Pfam" id="PF08600"/>
    </source>
</evidence>
<feature type="compositionally biased region" description="Basic and acidic residues" evidence="1">
    <location>
        <begin position="14"/>
        <end position="24"/>
    </location>
</feature>
<evidence type="ECO:0000313" key="4">
    <source>
        <dbReference type="Proteomes" id="UP000579812"/>
    </source>
</evidence>
<comment type="caution">
    <text evidence="3">The sequence shown here is derived from an EMBL/GenBank/DDBJ whole genome shotgun (WGS) entry which is preliminary data.</text>
</comment>
<evidence type="ECO:0000256" key="1">
    <source>
        <dbReference type="SAM" id="MobiDB-lite"/>
    </source>
</evidence>
<dbReference type="PANTHER" id="PTHR15835">
    <property type="entry name" value="NUCLEAR-INTERACTING PARTNER OF ALK"/>
    <property type="match status" value="1"/>
</dbReference>
<dbReference type="PANTHER" id="PTHR15835:SF6">
    <property type="entry name" value="ZINC FINGER C3HC-TYPE PROTEIN 1"/>
    <property type="match status" value="1"/>
</dbReference>
<protein>
    <recommendedName>
        <fullName evidence="2">NuBaID C-terminal domain-containing protein</fullName>
    </recommendedName>
</protein>
<feature type="region of interest" description="Disordered" evidence="1">
    <location>
        <begin position="1"/>
        <end position="76"/>
    </location>
</feature>
<dbReference type="GO" id="GO:0008270">
    <property type="term" value="F:zinc ion binding"/>
    <property type="evidence" value="ECO:0007669"/>
    <property type="project" value="InterPro"/>
</dbReference>
<dbReference type="GO" id="GO:0005634">
    <property type="term" value="C:nucleus"/>
    <property type="evidence" value="ECO:0007669"/>
    <property type="project" value="TreeGrafter"/>
</dbReference>
<dbReference type="Pfam" id="PF08600">
    <property type="entry name" value="NuBaID_C"/>
    <property type="match status" value="1"/>
</dbReference>
<dbReference type="AlphaFoldDB" id="A0A7J6D6N6"/>
<sequence length="162" mass="18034">MESTPSPLVHRARSRDSPIPHEELPSPLSRGKRPMTRSRGQGDNLALDVPSSPQRKTKRPRLSSASGPEGLMHRNLFDPVAQHRDWCPWVSVEREEGNLDGSVYVGCEAELPQPGWKAAFTLFLSMKRSLSPVGASPSQGPHDKSKRVFSIFRQWQVSSPSQ</sequence>
<accession>A0A7J6D6N6</accession>
<evidence type="ECO:0000313" key="3">
    <source>
        <dbReference type="EMBL" id="KAF4114685.1"/>
    </source>
</evidence>